<evidence type="ECO:0000259" key="8">
    <source>
        <dbReference type="PROSITE" id="PS50865"/>
    </source>
</evidence>
<keyword evidence="10" id="KW-1185">Reference proteome</keyword>
<gene>
    <name evidence="9" type="ORF">CHS0354_007343</name>
</gene>
<sequence>MSASGKTKRKKDSSETKLKWEQLQIYHHVPETELQILVMAAAELEGYADLKDYLQFLTEKDPDKLHERDSMGVTALHCAVACKNLPTVILLLRYGLDVNAQDLLGFSPIFFATGRYPDVDIASYLIESGKASIDLRSKTGATPLHGAALQGNTDCIKLLLKHGADPRIQDEDGTMSFDLAEDDNTLLLLHEALIEVDSNKDDVDAICAQCQQIPKTGLKRCAQCLVTPYCSRECQIKHWKAGGHKKSCTGYVLARSGMCENEPDGVHMSLYHVLGSRSRNVKLFARKTNEAPKKMEFLRSKKFIVKVQVPLGNSSGSMMVYNVDRTVEGFINPSEKGYNLVASRIHTEGYMGIKAFFWAKLTDKTDGTFKVFHGKLAPSQSW</sequence>
<keyword evidence="5 6" id="KW-0040">ANK repeat</keyword>
<evidence type="ECO:0000256" key="7">
    <source>
        <dbReference type="PROSITE-ProRule" id="PRU00134"/>
    </source>
</evidence>
<evidence type="ECO:0000313" key="10">
    <source>
        <dbReference type="Proteomes" id="UP001195483"/>
    </source>
</evidence>
<dbReference type="InterPro" id="IPR036770">
    <property type="entry name" value="Ankyrin_rpt-contain_sf"/>
</dbReference>
<evidence type="ECO:0000256" key="5">
    <source>
        <dbReference type="ARBA" id="ARBA00023043"/>
    </source>
</evidence>
<keyword evidence="3 7" id="KW-0863">Zinc-finger</keyword>
<dbReference type="EMBL" id="JAEAOA010000504">
    <property type="protein sequence ID" value="KAK3609538.1"/>
    <property type="molecule type" value="Genomic_DNA"/>
</dbReference>
<dbReference type="Gene3D" id="6.10.140.2220">
    <property type="match status" value="1"/>
</dbReference>
<dbReference type="GO" id="GO:0008270">
    <property type="term" value="F:zinc ion binding"/>
    <property type="evidence" value="ECO:0007669"/>
    <property type="project" value="UniProtKB-KW"/>
</dbReference>
<organism evidence="9 10">
    <name type="scientific">Potamilus streckersoni</name>
    <dbReference type="NCBI Taxonomy" id="2493646"/>
    <lineage>
        <taxon>Eukaryota</taxon>
        <taxon>Metazoa</taxon>
        <taxon>Spiralia</taxon>
        <taxon>Lophotrochozoa</taxon>
        <taxon>Mollusca</taxon>
        <taxon>Bivalvia</taxon>
        <taxon>Autobranchia</taxon>
        <taxon>Heteroconchia</taxon>
        <taxon>Palaeoheterodonta</taxon>
        <taxon>Unionida</taxon>
        <taxon>Unionoidea</taxon>
        <taxon>Unionidae</taxon>
        <taxon>Ambleminae</taxon>
        <taxon>Lampsilini</taxon>
        <taxon>Potamilus</taxon>
    </lineage>
</organism>
<accession>A0AAE0WBV3</accession>
<evidence type="ECO:0000256" key="4">
    <source>
        <dbReference type="ARBA" id="ARBA00022833"/>
    </source>
</evidence>
<dbReference type="PROSITE" id="PS01360">
    <property type="entry name" value="ZF_MYND_1"/>
    <property type="match status" value="1"/>
</dbReference>
<feature type="repeat" description="ANK" evidence="6">
    <location>
        <begin position="139"/>
        <end position="171"/>
    </location>
</feature>
<keyword evidence="4" id="KW-0862">Zinc</keyword>
<dbReference type="SUPFAM" id="SSF144232">
    <property type="entry name" value="HIT/MYND zinc finger-like"/>
    <property type="match status" value="1"/>
</dbReference>
<dbReference type="PROSITE" id="PS50088">
    <property type="entry name" value="ANK_REPEAT"/>
    <property type="match status" value="2"/>
</dbReference>
<dbReference type="GO" id="GO:0031436">
    <property type="term" value="C:BRCA1-BARD1 complex"/>
    <property type="evidence" value="ECO:0007669"/>
    <property type="project" value="TreeGrafter"/>
</dbReference>
<dbReference type="Pfam" id="PF12796">
    <property type="entry name" value="Ank_2"/>
    <property type="match status" value="1"/>
</dbReference>
<name>A0AAE0WBV3_9BIVA</name>
<keyword evidence="1" id="KW-0479">Metal-binding</keyword>
<feature type="domain" description="MYND-type" evidence="8">
    <location>
        <begin position="207"/>
        <end position="248"/>
    </location>
</feature>
<dbReference type="PANTHER" id="PTHR24171">
    <property type="entry name" value="ANKYRIN REPEAT DOMAIN-CONTAINING PROTEIN 39-RELATED"/>
    <property type="match status" value="1"/>
</dbReference>
<dbReference type="PROSITE" id="PS50865">
    <property type="entry name" value="ZF_MYND_2"/>
    <property type="match status" value="1"/>
</dbReference>
<feature type="repeat" description="ANK" evidence="6">
    <location>
        <begin position="71"/>
        <end position="103"/>
    </location>
</feature>
<reference evidence="9" key="2">
    <citation type="journal article" date="2021" name="Genome Biol. Evol.">
        <title>Developing a high-quality reference genome for a parasitic bivalve with doubly uniparental inheritance (Bivalvia: Unionida).</title>
        <authorList>
            <person name="Smith C.H."/>
        </authorList>
    </citation>
    <scope>NUCLEOTIDE SEQUENCE</scope>
    <source>
        <strain evidence="9">CHS0354</strain>
        <tissue evidence="9">Mantle</tissue>
    </source>
</reference>
<dbReference type="InterPro" id="IPR002893">
    <property type="entry name" value="Znf_MYND"/>
</dbReference>
<evidence type="ECO:0000256" key="6">
    <source>
        <dbReference type="PROSITE-ProRule" id="PRU00023"/>
    </source>
</evidence>
<dbReference type="GO" id="GO:0004842">
    <property type="term" value="F:ubiquitin-protein transferase activity"/>
    <property type="evidence" value="ECO:0007669"/>
    <property type="project" value="TreeGrafter"/>
</dbReference>
<proteinExistence type="predicted"/>
<evidence type="ECO:0000313" key="9">
    <source>
        <dbReference type="EMBL" id="KAK3609538.1"/>
    </source>
</evidence>
<dbReference type="SUPFAM" id="SSF48403">
    <property type="entry name" value="Ankyrin repeat"/>
    <property type="match status" value="1"/>
</dbReference>
<protein>
    <recommendedName>
        <fullName evidence="8">MYND-type domain-containing protein</fullName>
    </recommendedName>
</protein>
<evidence type="ECO:0000256" key="2">
    <source>
        <dbReference type="ARBA" id="ARBA00022737"/>
    </source>
</evidence>
<comment type="caution">
    <text evidence="9">The sequence shown here is derived from an EMBL/GenBank/DDBJ whole genome shotgun (WGS) entry which is preliminary data.</text>
</comment>
<dbReference type="GO" id="GO:0070531">
    <property type="term" value="C:BRCA1-A complex"/>
    <property type="evidence" value="ECO:0007669"/>
    <property type="project" value="TreeGrafter"/>
</dbReference>
<dbReference type="PROSITE" id="PS50297">
    <property type="entry name" value="ANK_REP_REGION"/>
    <property type="match status" value="2"/>
</dbReference>
<dbReference type="SMART" id="SM00248">
    <property type="entry name" value="ANK"/>
    <property type="match status" value="3"/>
</dbReference>
<dbReference type="Proteomes" id="UP001195483">
    <property type="component" value="Unassembled WGS sequence"/>
</dbReference>
<reference evidence="9" key="1">
    <citation type="journal article" date="2021" name="Genome Biol. Evol.">
        <title>A High-Quality Reference Genome for a Parasitic Bivalve with Doubly Uniparental Inheritance (Bivalvia: Unionida).</title>
        <authorList>
            <person name="Smith C.H."/>
        </authorList>
    </citation>
    <scope>NUCLEOTIDE SEQUENCE</scope>
    <source>
        <strain evidence="9">CHS0354</strain>
    </source>
</reference>
<reference evidence="9" key="3">
    <citation type="submission" date="2023-05" db="EMBL/GenBank/DDBJ databases">
        <authorList>
            <person name="Smith C.H."/>
        </authorList>
    </citation>
    <scope>NUCLEOTIDE SEQUENCE</scope>
    <source>
        <strain evidence="9">CHS0354</strain>
        <tissue evidence="9">Mantle</tissue>
    </source>
</reference>
<evidence type="ECO:0000256" key="3">
    <source>
        <dbReference type="ARBA" id="ARBA00022771"/>
    </source>
</evidence>
<dbReference type="InterPro" id="IPR002110">
    <property type="entry name" value="Ankyrin_rpt"/>
</dbReference>
<dbReference type="AlphaFoldDB" id="A0AAE0WBV3"/>
<dbReference type="Pfam" id="PF00023">
    <property type="entry name" value="Ank"/>
    <property type="match status" value="1"/>
</dbReference>
<dbReference type="Pfam" id="PF01753">
    <property type="entry name" value="zf-MYND"/>
    <property type="match status" value="1"/>
</dbReference>
<dbReference type="Gene3D" id="1.25.40.20">
    <property type="entry name" value="Ankyrin repeat-containing domain"/>
    <property type="match status" value="2"/>
</dbReference>
<dbReference type="PANTHER" id="PTHR24171:SF8">
    <property type="entry name" value="BRCA1-ASSOCIATED RING DOMAIN PROTEIN 1"/>
    <property type="match status" value="1"/>
</dbReference>
<evidence type="ECO:0000256" key="1">
    <source>
        <dbReference type="ARBA" id="ARBA00022723"/>
    </source>
</evidence>
<dbReference type="GO" id="GO:0085020">
    <property type="term" value="P:protein K6-linked ubiquitination"/>
    <property type="evidence" value="ECO:0007669"/>
    <property type="project" value="TreeGrafter"/>
</dbReference>
<keyword evidence="2" id="KW-0677">Repeat</keyword>